<evidence type="ECO:0000259" key="1">
    <source>
        <dbReference type="Pfam" id="PF02350"/>
    </source>
</evidence>
<protein>
    <submittedName>
        <fullName evidence="2">UDP-N-acetylglucosamine 2-epimerase (Hydrolysing)</fullName>
    </submittedName>
</protein>
<dbReference type="InterPro" id="IPR003331">
    <property type="entry name" value="UDP_GlcNAc_Epimerase_2_dom"/>
</dbReference>
<accession>A0A495VCN4</accession>
<dbReference type="GO" id="GO:0004553">
    <property type="term" value="F:hydrolase activity, hydrolyzing O-glycosyl compounds"/>
    <property type="evidence" value="ECO:0007669"/>
    <property type="project" value="InterPro"/>
</dbReference>
<dbReference type="Proteomes" id="UP000274556">
    <property type="component" value="Unassembled WGS sequence"/>
</dbReference>
<dbReference type="PANTHER" id="PTHR43174:SF3">
    <property type="entry name" value="UDP-N-ACETYLGLUCOSAMINE 2-EPIMERASE"/>
    <property type="match status" value="1"/>
</dbReference>
<dbReference type="InterPro" id="IPR020004">
    <property type="entry name" value="UDP-GlcNAc_Epase"/>
</dbReference>
<feature type="domain" description="UDP-N-acetylglucosamine 2-epimerase" evidence="1">
    <location>
        <begin position="28"/>
        <end position="357"/>
    </location>
</feature>
<evidence type="ECO:0000313" key="2">
    <source>
        <dbReference type="EMBL" id="RKT45568.1"/>
    </source>
</evidence>
<dbReference type="RefSeq" id="WP_245969926.1">
    <property type="nucleotide sequence ID" value="NZ_RBXL01000001.1"/>
</dbReference>
<dbReference type="EMBL" id="RBXL01000001">
    <property type="protein sequence ID" value="RKT45568.1"/>
    <property type="molecule type" value="Genomic_DNA"/>
</dbReference>
<name>A0A495VCN4_9GAMM</name>
<keyword evidence="3" id="KW-1185">Reference proteome</keyword>
<dbReference type="InterPro" id="IPR029767">
    <property type="entry name" value="WecB-like"/>
</dbReference>
<proteinExistence type="predicted"/>
<dbReference type="AlphaFoldDB" id="A0A495VCN4"/>
<dbReference type="PANTHER" id="PTHR43174">
    <property type="entry name" value="UDP-N-ACETYLGLUCOSAMINE 2-EPIMERASE"/>
    <property type="match status" value="1"/>
</dbReference>
<organism evidence="2 3">
    <name type="scientific">Thiocapsa rosea</name>
    <dbReference type="NCBI Taxonomy" id="69360"/>
    <lineage>
        <taxon>Bacteria</taxon>
        <taxon>Pseudomonadati</taxon>
        <taxon>Pseudomonadota</taxon>
        <taxon>Gammaproteobacteria</taxon>
        <taxon>Chromatiales</taxon>
        <taxon>Chromatiaceae</taxon>
        <taxon>Thiocapsa</taxon>
    </lineage>
</organism>
<gene>
    <name evidence="2" type="ORF">BDD21_3032</name>
</gene>
<dbReference type="GO" id="GO:0006047">
    <property type="term" value="P:UDP-N-acetylglucosamine metabolic process"/>
    <property type="evidence" value="ECO:0007669"/>
    <property type="project" value="InterPro"/>
</dbReference>
<dbReference type="SUPFAM" id="SSF53756">
    <property type="entry name" value="UDP-Glycosyltransferase/glycogen phosphorylase"/>
    <property type="match status" value="1"/>
</dbReference>
<dbReference type="NCBIfam" id="TIGR03568">
    <property type="entry name" value="NeuC_NnaA"/>
    <property type="match status" value="1"/>
</dbReference>
<sequence length="383" mass="42259">MRVPRSIHFVTGTRADFGKLEPLARAARDAGYSVSFFVTGMHMLPRYGLTKIEVHRMEGVGVVEFLNHREGDPQDVIFAKTVVGFSDHLRILRPDLVVVHGDRVEAMAAALVCAINYVRCAHIEGGEVSGTIDEIFRHCNTKLAACHMVSSQQSRTRVLAMGETDDSVYVIGSPELDTHRADSGVTLEAVRARYDIPFDDYGIVIMHAVTSEADFMGKQAADLFAVLAGSGRCFVVIHPNNDPGSDAIQRVIEAQPHERFRALPSMRFAHFSELLRHASAIIGNSSTGVREAPFLGVPSLDIGTRQTNRAFSPSVHHAEAADHDAIGRFLATVWGHRFPASTEFGGGNAALNFRHILDDEGFWNRPLQKNFHDLPWNREARDA</sequence>
<dbReference type="Pfam" id="PF02350">
    <property type="entry name" value="Epimerase_2"/>
    <property type="match status" value="1"/>
</dbReference>
<reference evidence="2 3" key="1">
    <citation type="submission" date="2018-10" db="EMBL/GenBank/DDBJ databases">
        <title>Genomic Encyclopedia of Archaeal and Bacterial Type Strains, Phase II (KMG-II): from individual species to whole genera.</title>
        <authorList>
            <person name="Goeker M."/>
        </authorList>
    </citation>
    <scope>NUCLEOTIDE SEQUENCE [LARGE SCALE GENOMIC DNA]</scope>
    <source>
        <strain evidence="2 3">DSM 235</strain>
    </source>
</reference>
<evidence type="ECO:0000313" key="3">
    <source>
        <dbReference type="Proteomes" id="UP000274556"/>
    </source>
</evidence>
<dbReference type="Gene3D" id="3.40.50.2000">
    <property type="entry name" value="Glycogen Phosphorylase B"/>
    <property type="match status" value="2"/>
</dbReference>
<comment type="caution">
    <text evidence="2">The sequence shown here is derived from an EMBL/GenBank/DDBJ whole genome shotgun (WGS) entry which is preliminary data.</text>
</comment>